<feature type="domain" description="RNB" evidence="1">
    <location>
        <begin position="244"/>
        <end position="524"/>
    </location>
</feature>
<dbReference type="AlphaFoldDB" id="A0A6C0HUF2"/>
<dbReference type="GO" id="GO:0000175">
    <property type="term" value="F:3'-5'-RNA exonuclease activity"/>
    <property type="evidence" value="ECO:0007669"/>
    <property type="project" value="TreeGrafter"/>
</dbReference>
<organism evidence="2">
    <name type="scientific">viral metagenome</name>
    <dbReference type="NCBI Taxonomy" id="1070528"/>
    <lineage>
        <taxon>unclassified sequences</taxon>
        <taxon>metagenomes</taxon>
        <taxon>organismal metagenomes</taxon>
    </lineage>
</organism>
<accession>A0A6C0HUF2</accession>
<protein>
    <recommendedName>
        <fullName evidence="1">RNB domain-containing protein</fullName>
    </recommendedName>
</protein>
<dbReference type="SUPFAM" id="SSF50249">
    <property type="entry name" value="Nucleic acid-binding proteins"/>
    <property type="match status" value="1"/>
</dbReference>
<dbReference type="GO" id="GO:0000932">
    <property type="term" value="C:P-body"/>
    <property type="evidence" value="ECO:0007669"/>
    <property type="project" value="TreeGrafter"/>
</dbReference>
<dbReference type="InterPro" id="IPR041505">
    <property type="entry name" value="Dis3_CSD2"/>
</dbReference>
<dbReference type="Pfam" id="PF17849">
    <property type="entry name" value="OB_Dis3"/>
    <property type="match status" value="1"/>
</dbReference>
<name>A0A6C0HUF2_9ZZZZ</name>
<dbReference type="SMART" id="SM00955">
    <property type="entry name" value="RNB"/>
    <property type="match status" value="1"/>
</dbReference>
<dbReference type="EMBL" id="MN740014">
    <property type="protein sequence ID" value="QHT83927.1"/>
    <property type="molecule type" value="Genomic_DNA"/>
</dbReference>
<reference evidence="2" key="1">
    <citation type="journal article" date="2020" name="Nature">
        <title>Giant virus diversity and host interactions through global metagenomics.</title>
        <authorList>
            <person name="Schulz F."/>
            <person name="Roux S."/>
            <person name="Paez-Espino D."/>
            <person name="Jungbluth S."/>
            <person name="Walsh D.A."/>
            <person name="Denef V.J."/>
            <person name="McMahon K.D."/>
            <person name="Konstantinidis K.T."/>
            <person name="Eloe-Fadrosh E.A."/>
            <person name="Kyrpides N.C."/>
            <person name="Woyke T."/>
        </authorList>
    </citation>
    <scope>NUCLEOTIDE SEQUENCE</scope>
    <source>
        <strain evidence="2">GVMAG-M-3300023184-168</strain>
    </source>
</reference>
<dbReference type="GO" id="GO:0003723">
    <property type="term" value="F:RNA binding"/>
    <property type="evidence" value="ECO:0007669"/>
    <property type="project" value="InterPro"/>
</dbReference>
<dbReference type="PANTHER" id="PTHR23355:SF9">
    <property type="entry name" value="DIS3-LIKE EXONUCLEASE 2"/>
    <property type="match status" value="1"/>
</dbReference>
<dbReference type="Pfam" id="PF00773">
    <property type="entry name" value="RNB"/>
    <property type="match status" value="1"/>
</dbReference>
<sequence length="641" mass="75843">MENKSFNQSKNYNGILCVPNYNFRGRSIEDEMGQSPISNLQRYKVKLYIHDRTYNSWSFVDNETNDAISKEQAIHLESISPSKDKLFTKDIFELTFVDSIPQINPVYSYHKNCEYIAGVLLLDGNKTYGRTKNKKRLLYKCIPDDNRLPIFLVPYDIKIGFSKIYKNKFVIFRFDNWNNKHPEGLLLETIGDIDNLEAFYEFQLYCKNLHVSLVEFTKKTKNVLNNKTNDQFVETILENPNFKIEDRRDRHIFTIDSKHSLDYDDGFGIERIGNNWCVSVYIANVFVWLETLGLWNSFSKRVSTIYLPDRRRPMLPTILSDTLCSLQKNQPRFAYTMDIMIDENGKLIGENPIQYKNVLIEVKHNYHYEDEKSLKSDMYYKWLFDISYLMDNSIKNSHHLVSHWMVQTNAFTGILLANNKTGIFRSASYIDGDLHSKNDLVSGLNEDTVRVIKMWNNTIGQYNLFNENIDSYHNLIKNKVVINNSSIFDKGQKNNLTAYIHITSPIRRLVDLLNQIILFETLDLVKNIGIDAKKFLKDWIEQMEYINTSMRYIRKIQSSCELLNYCYKDRSIMERIYKGVVFEKVRKNDGFITYMVYLEELKMMSRITIQEDIENYSYCNFNLYLFEDEEKIKRKIRLKLV</sequence>
<dbReference type="PANTHER" id="PTHR23355">
    <property type="entry name" value="RIBONUCLEASE"/>
    <property type="match status" value="1"/>
</dbReference>
<proteinExistence type="predicted"/>
<evidence type="ECO:0000313" key="2">
    <source>
        <dbReference type="EMBL" id="QHT83927.1"/>
    </source>
</evidence>
<dbReference type="InterPro" id="IPR050180">
    <property type="entry name" value="RNR_Ribonuclease"/>
</dbReference>
<dbReference type="GO" id="GO:0006402">
    <property type="term" value="P:mRNA catabolic process"/>
    <property type="evidence" value="ECO:0007669"/>
    <property type="project" value="TreeGrafter"/>
</dbReference>
<evidence type="ECO:0000259" key="1">
    <source>
        <dbReference type="SMART" id="SM00955"/>
    </source>
</evidence>
<dbReference type="InterPro" id="IPR012340">
    <property type="entry name" value="NA-bd_OB-fold"/>
</dbReference>
<dbReference type="InterPro" id="IPR001900">
    <property type="entry name" value="RNase_II/R"/>
</dbReference>